<comment type="caution">
    <text evidence="3">The sequence shown here is derived from an EMBL/GenBank/DDBJ whole genome shotgun (WGS) entry which is preliminary data.</text>
</comment>
<evidence type="ECO:0000256" key="1">
    <source>
        <dbReference type="SAM" id="MobiDB-lite"/>
    </source>
</evidence>
<dbReference type="Gene3D" id="1.20.1280.50">
    <property type="match status" value="1"/>
</dbReference>
<feature type="region of interest" description="Disordered" evidence="1">
    <location>
        <begin position="1"/>
        <end position="21"/>
    </location>
</feature>
<dbReference type="InterPro" id="IPR040338">
    <property type="entry name" value="At1g67623-like"/>
</dbReference>
<evidence type="ECO:0000259" key="2">
    <source>
        <dbReference type="PROSITE" id="PS50181"/>
    </source>
</evidence>
<protein>
    <submittedName>
        <fullName evidence="3">F-box protein</fullName>
    </submittedName>
</protein>
<feature type="non-terminal residue" evidence="3">
    <location>
        <position position="1"/>
    </location>
</feature>
<dbReference type="Proteomes" id="UP000257109">
    <property type="component" value="Unassembled WGS sequence"/>
</dbReference>
<dbReference type="STRING" id="157652.A0A371HUP1"/>
<feature type="domain" description="F-box" evidence="2">
    <location>
        <begin position="20"/>
        <end position="69"/>
    </location>
</feature>
<dbReference type="OrthoDB" id="1865546at2759"/>
<proteinExistence type="predicted"/>
<evidence type="ECO:0000313" key="3">
    <source>
        <dbReference type="EMBL" id="RDY06515.1"/>
    </source>
</evidence>
<dbReference type="InterPro" id="IPR036047">
    <property type="entry name" value="F-box-like_dom_sf"/>
</dbReference>
<dbReference type="Pfam" id="PF23310">
    <property type="entry name" value="TPR_27"/>
    <property type="match status" value="1"/>
</dbReference>
<organism evidence="3 4">
    <name type="scientific">Mucuna pruriens</name>
    <name type="common">Velvet bean</name>
    <name type="synonym">Dolichos pruriens</name>
    <dbReference type="NCBI Taxonomy" id="157652"/>
    <lineage>
        <taxon>Eukaryota</taxon>
        <taxon>Viridiplantae</taxon>
        <taxon>Streptophyta</taxon>
        <taxon>Embryophyta</taxon>
        <taxon>Tracheophyta</taxon>
        <taxon>Spermatophyta</taxon>
        <taxon>Magnoliopsida</taxon>
        <taxon>eudicotyledons</taxon>
        <taxon>Gunneridae</taxon>
        <taxon>Pentapetalae</taxon>
        <taxon>rosids</taxon>
        <taxon>fabids</taxon>
        <taxon>Fabales</taxon>
        <taxon>Fabaceae</taxon>
        <taxon>Papilionoideae</taxon>
        <taxon>50 kb inversion clade</taxon>
        <taxon>NPAAA clade</taxon>
        <taxon>indigoferoid/millettioid clade</taxon>
        <taxon>Phaseoleae</taxon>
        <taxon>Mucuna</taxon>
    </lineage>
</organism>
<feature type="compositionally biased region" description="Low complexity" evidence="1">
    <location>
        <begin position="1"/>
        <end position="18"/>
    </location>
</feature>
<dbReference type="InterPro" id="IPR057136">
    <property type="entry name" value="At2g35280_TPR_dom"/>
</dbReference>
<accession>A0A371HUP1</accession>
<dbReference type="PROSITE" id="PS50181">
    <property type="entry name" value="FBOX"/>
    <property type="match status" value="1"/>
</dbReference>
<dbReference type="AlphaFoldDB" id="A0A371HUP1"/>
<dbReference type="PANTHER" id="PTHR33784">
    <property type="entry name" value="OS05G0482100 PROTEIN"/>
    <property type="match status" value="1"/>
</dbReference>
<dbReference type="InterPro" id="IPR001810">
    <property type="entry name" value="F-box_dom"/>
</dbReference>
<keyword evidence="4" id="KW-1185">Reference proteome</keyword>
<sequence>MSISKTSNNNNNGSSSSSTPAPIEALPRDLLVKIIAKVASDSVADLRNVKMCCKHFLDAAEDECVWQQVSLDKFPLFPLNPKALSFLKRCKESGNIESVYREGLEEYFSYPKGNISGLGHLKLAAQKGHTEAKYVYGNGMLVRNHTSLCPSNNTCKGWRLKKGVWMGS</sequence>
<dbReference type="EMBL" id="QJKJ01001672">
    <property type="protein sequence ID" value="RDY06515.1"/>
    <property type="molecule type" value="Genomic_DNA"/>
</dbReference>
<dbReference type="PANTHER" id="PTHR33784:SF10">
    <property type="entry name" value="F-BOX PROTEIN"/>
    <property type="match status" value="1"/>
</dbReference>
<gene>
    <name evidence="3" type="ORF">CR513_09481</name>
</gene>
<name>A0A371HUP1_MUCPR</name>
<reference evidence="3" key="1">
    <citation type="submission" date="2018-05" db="EMBL/GenBank/DDBJ databases">
        <title>Draft genome of Mucuna pruriens seed.</title>
        <authorList>
            <person name="Nnadi N.E."/>
            <person name="Vos R."/>
            <person name="Hasami M.H."/>
            <person name="Devisetty U.K."/>
            <person name="Aguiy J.C."/>
        </authorList>
    </citation>
    <scope>NUCLEOTIDE SEQUENCE [LARGE SCALE GENOMIC DNA]</scope>
    <source>
        <strain evidence="3">JCA_2017</strain>
    </source>
</reference>
<dbReference type="SUPFAM" id="SSF81383">
    <property type="entry name" value="F-box domain"/>
    <property type="match status" value="1"/>
</dbReference>
<evidence type="ECO:0000313" key="4">
    <source>
        <dbReference type="Proteomes" id="UP000257109"/>
    </source>
</evidence>